<protein>
    <submittedName>
        <fullName evidence="2">Protein-tyrosine phosphatase</fullName>
    </submittedName>
</protein>
<proteinExistence type="predicted"/>
<organism evidence="1 2">
    <name type="scientific">Panagrolaimus sp. JU765</name>
    <dbReference type="NCBI Taxonomy" id="591449"/>
    <lineage>
        <taxon>Eukaryota</taxon>
        <taxon>Metazoa</taxon>
        <taxon>Ecdysozoa</taxon>
        <taxon>Nematoda</taxon>
        <taxon>Chromadorea</taxon>
        <taxon>Rhabditida</taxon>
        <taxon>Tylenchina</taxon>
        <taxon>Panagrolaimomorpha</taxon>
        <taxon>Panagrolaimoidea</taxon>
        <taxon>Panagrolaimidae</taxon>
        <taxon>Panagrolaimus</taxon>
    </lineage>
</organism>
<reference evidence="2" key="1">
    <citation type="submission" date="2022-11" db="UniProtKB">
        <authorList>
            <consortium name="WormBaseParasite"/>
        </authorList>
    </citation>
    <scope>IDENTIFICATION</scope>
</reference>
<name>A0AC34QTU4_9BILA</name>
<evidence type="ECO:0000313" key="1">
    <source>
        <dbReference type="Proteomes" id="UP000887576"/>
    </source>
</evidence>
<dbReference type="Proteomes" id="UP000887576">
    <property type="component" value="Unplaced"/>
</dbReference>
<sequence>MSTRDTKSENVRAPPRRKKRTKGGGGGADQTQDEVTVVSNHEEEASKHQKVVAKRKVNIKPKKRTTESKENSKENQAPPNVPRQPSLPPNVEHAFADFVKTTLEKGVDGLRKEFAELKTYTALEFKYDHFNANVTTGKNRYRDVVCLDATRVVLNLNVPPEGDYIHANWVKMEGLERSYIATQGPLELTAGDFWRLVFQENATSVLMLCRVLEDNKPKCFQYFPQEQGSYKNYGCMFVNNKKVEQNDDKVTTYTLEILPDGCSNSNIVKLIHFDQWPDRGVPEKPMPILRTMRLVPNGVCVLHCSAGIGRTGSVIAIDTAIHRLVKGIPVVMRDLFKQLRDQRASAIQTEAQYVFVHTCIFEYIRAKLPGKYREIAFQFAEEVKKANMV</sequence>
<evidence type="ECO:0000313" key="2">
    <source>
        <dbReference type="WBParaSite" id="JU765_v2.g19316.t1"/>
    </source>
</evidence>
<dbReference type="WBParaSite" id="JU765_v2.g19316.t1">
    <property type="protein sequence ID" value="JU765_v2.g19316.t1"/>
    <property type="gene ID" value="JU765_v2.g19316"/>
</dbReference>
<accession>A0AC34QTU4</accession>